<dbReference type="InterPro" id="IPR050279">
    <property type="entry name" value="Plant_def-hormone_signal"/>
</dbReference>
<keyword evidence="6" id="KW-1185">Reference proteome</keyword>
<keyword evidence="3" id="KW-0568">Pathogenesis-related protein</keyword>
<dbReference type="GO" id="GO:0009738">
    <property type="term" value="P:abscisic acid-activated signaling pathway"/>
    <property type="evidence" value="ECO:0007669"/>
    <property type="project" value="InterPro"/>
</dbReference>
<protein>
    <recommendedName>
        <fullName evidence="4">Bet v I/Major latex protein domain-containing protein</fullName>
    </recommendedName>
</protein>
<evidence type="ECO:0000256" key="1">
    <source>
        <dbReference type="ARBA" id="ARBA00009744"/>
    </source>
</evidence>
<dbReference type="GO" id="GO:0038023">
    <property type="term" value="F:signaling receptor activity"/>
    <property type="evidence" value="ECO:0007669"/>
    <property type="project" value="InterPro"/>
</dbReference>
<dbReference type="PRINTS" id="PR00634">
    <property type="entry name" value="BETALLERGEN"/>
</dbReference>
<dbReference type="AlphaFoldDB" id="A0A6A6MMW2"/>
<evidence type="ECO:0000313" key="6">
    <source>
        <dbReference type="Proteomes" id="UP000467840"/>
    </source>
</evidence>
<name>A0A6A6MMW2_HEVBR</name>
<reference evidence="5 6" key="1">
    <citation type="journal article" date="2020" name="Mol. Plant">
        <title>The Chromosome-Based Rubber Tree Genome Provides New Insights into Spurge Genome Evolution and Rubber Biosynthesis.</title>
        <authorList>
            <person name="Liu J."/>
            <person name="Shi C."/>
            <person name="Shi C.C."/>
            <person name="Li W."/>
            <person name="Zhang Q.J."/>
            <person name="Zhang Y."/>
            <person name="Li K."/>
            <person name="Lu H.F."/>
            <person name="Shi C."/>
            <person name="Zhu S.T."/>
            <person name="Xiao Z.Y."/>
            <person name="Nan H."/>
            <person name="Yue Y."/>
            <person name="Zhu X.G."/>
            <person name="Wu Y."/>
            <person name="Hong X.N."/>
            <person name="Fan G.Y."/>
            <person name="Tong Y."/>
            <person name="Zhang D."/>
            <person name="Mao C.L."/>
            <person name="Liu Y.L."/>
            <person name="Hao S.J."/>
            <person name="Liu W.Q."/>
            <person name="Lv M.Q."/>
            <person name="Zhang H.B."/>
            <person name="Liu Y."/>
            <person name="Hu-Tang G.R."/>
            <person name="Wang J.P."/>
            <person name="Wang J.H."/>
            <person name="Sun Y.H."/>
            <person name="Ni S.B."/>
            <person name="Chen W.B."/>
            <person name="Zhang X.C."/>
            <person name="Jiao Y.N."/>
            <person name="Eichler E.E."/>
            <person name="Li G.H."/>
            <person name="Liu X."/>
            <person name="Gao L.Z."/>
        </authorList>
    </citation>
    <scope>NUCLEOTIDE SEQUENCE [LARGE SCALE GENOMIC DNA]</scope>
    <source>
        <strain evidence="6">cv. GT1</strain>
        <tissue evidence="5">Leaf</tissue>
    </source>
</reference>
<dbReference type="CDD" id="cd07816">
    <property type="entry name" value="Bet_v1-like"/>
    <property type="match status" value="1"/>
</dbReference>
<feature type="domain" description="Bet v I/Major latex protein" evidence="4">
    <location>
        <begin position="133"/>
        <end position="214"/>
    </location>
</feature>
<organism evidence="5 6">
    <name type="scientific">Hevea brasiliensis</name>
    <name type="common">Para rubber tree</name>
    <name type="synonym">Siphonia brasiliensis</name>
    <dbReference type="NCBI Taxonomy" id="3981"/>
    <lineage>
        <taxon>Eukaryota</taxon>
        <taxon>Viridiplantae</taxon>
        <taxon>Streptophyta</taxon>
        <taxon>Embryophyta</taxon>
        <taxon>Tracheophyta</taxon>
        <taxon>Spermatophyta</taxon>
        <taxon>Magnoliopsida</taxon>
        <taxon>eudicotyledons</taxon>
        <taxon>Gunneridae</taxon>
        <taxon>Pentapetalae</taxon>
        <taxon>rosids</taxon>
        <taxon>fabids</taxon>
        <taxon>Malpighiales</taxon>
        <taxon>Euphorbiaceae</taxon>
        <taxon>Crotonoideae</taxon>
        <taxon>Micrandreae</taxon>
        <taxon>Hevea</taxon>
    </lineage>
</organism>
<dbReference type="GO" id="GO:0005737">
    <property type="term" value="C:cytoplasm"/>
    <property type="evidence" value="ECO:0007669"/>
    <property type="project" value="TreeGrafter"/>
</dbReference>
<dbReference type="GO" id="GO:0006952">
    <property type="term" value="P:defense response"/>
    <property type="evidence" value="ECO:0007669"/>
    <property type="project" value="UniProtKB-KW"/>
</dbReference>
<gene>
    <name evidence="5" type="ORF">GH714_018400</name>
</gene>
<dbReference type="EMBL" id="JAAGAX010000005">
    <property type="protein sequence ID" value="KAF2313865.1"/>
    <property type="molecule type" value="Genomic_DNA"/>
</dbReference>
<accession>A0A6A6MMW2</accession>
<comment type="caution">
    <text evidence="5">The sequence shown here is derived from an EMBL/GenBank/DDBJ whole genome shotgun (WGS) entry which is preliminary data.</text>
</comment>
<dbReference type="Proteomes" id="UP000467840">
    <property type="component" value="Chromosome 15"/>
</dbReference>
<sequence>MGVFIYSDEYTSPISPARLFKAWFLTLITLPKLMPQVVKSVEFAQVKHVKNRIDAIDPENFSYTYSLVDGHGLLDKLETVLYETSGQGPMAFEFDRDEAHGLERSKPLLLTNLQNPISNQVVRIISHGCLYFTQEYTSPVAPSRMFKALILDSNILIPKLLPQFIKSVDVIQGSEGTGTIEQVNFTEASDLKYVKNRIEELDKDNLVCKYTLIEEILWGTSLILLLMRSSLRQQ</sequence>
<dbReference type="Gene3D" id="3.30.530.20">
    <property type="match status" value="2"/>
</dbReference>
<evidence type="ECO:0000256" key="3">
    <source>
        <dbReference type="ARBA" id="ARBA00023265"/>
    </source>
</evidence>
<proteinExistence type="inferred from homology"/>
<dbReference type="InterPro" id="IPR000916">
    <property type="entry name" value="Bet_v_I/MLP"/>
</dbReference>
<dbReference type="Pfam" id="PF00407">
    <property type="entry name" value="Bet_v_1"/>
    <property type="match status" value="1"/>
</dbReference>
<dbReference type="SUPFAM" id="SSF55961">
    <property type="entry name" value="Bet v1-like"/>
    <property type="match status" value="2"/>
</dbReference>
<dbReference type="InterPro" id="IPR024949">
    <property type="entry name" value="Bet_v_I_allergen"/>
</dbReference>
<evidence type="ECO:0000256" key="2">
    <source>
        <dbReference type="ARBA" id="ARBA00022821"/>
    </source>
</evidence>
<dbReference type="PANTHER" id="PTHR31213">
    <property type="entry name" value="OS08G0374000 PROTEIN-RELATED"/>
    <property type="match status" value="1"/>
</dbReference>
<comment type="similarity">
    <text evidence="1">Belongs to the BetVI family.</text>
</comment>
<evidence type="ECO:0000259" key="4">
    <source>
        <dbReference type="Pfam" id="PF00407"/>
    </source>
</evidence>
<dbReference type="GO" id="GO:0010427">
    <property type="term" value="F:abscisic acid binding"/>
    <property type="evidence" value="ECO:0007669"/>
    <property type="project" value="InterPro"/>
</dbReference>
<dbReference type="GO" id="GO:0005634">
    <property type="term" value="C:nucleus"/>
    <property type="evidence" value="ECO:0007669"/>
    <property type="project" value="TreeGrafter"/>
</dbReference>
<dbReference type="PANTHER" id="PTHR31213:SF192">
    <property type="entry name" value="MAJOR ALLERGEN PRU AR 1-LIKE"/>
    <property type="match status" value="1"/>
</dbReference>
<dbReference type="FunFam" id="3.30.530.20:FF:000007">
    <property type="entry name" value="Major pollen allergen Bet v 1-A"/>
    <property type="match status" value="1"/>
</dbReference>
<keyword evidence="2" id="KW-0611">Plant defense</keyword>
<dbReference type="GO" id="GO:0004864">
    <property type="term" value="F:protein phosphatase inhibitor activity"/>
    <property type="evidence" value="ECO:0007669"/>
    <property type="project" value="InterPro"/>
</dbReference>
<evidence type="ECO:0000313" key="5">
    <source>
        <dbReference type="EMBL" id="KAF2313865.1"/>
    </source>
</evidence>
<dbReference type="InterPro" id="IPR023393">
    <property type="entry name" value="START-like_dom_sf"/>
</dbReference>